<evidence type="ECO:0000313" key="5">
    <source>
        <dbReference type="Proteomes" id="UP000001517"/>
    </source>
</evidence>
<dbReference type="InterPro" id="IPR016152">
    <property type="entry name" value="PTrfase/Anion_transptr"/>
</dbReference>
<dbReference type="InterPro" id="IPR036388">
    <property type="entry name" value="WH-like_DNA-bd_sf"/>
</dbReference>
<dbReference type="InterPro" id="IPR036634">
    <property type="entry name" value="PRD_sf"/>
</dbReference>
<dbReference type="RefSeq" id="WP_012961885.1">
    <property type="nucleotide sequence ID" value="NC_013798.1"/>
</dbReference>
<dbReference type="Pfam" id="PF08279">
    <property type="entry name" value="HTH_11"/>
    <property type="match status" value="1"/>
</dbReference>
<dbReference type="EMBL" id="FN597254">
    <property type="protein sequence ID" value="CBI13449.1"/>
    <property type="molecule type" value="Genomic_DNA"/>
</dbReference>
<dbReference type="InterPro" id="IPR011608">
    <property type="entry name" value="PRD"/>
</dbReference>
<gene>
    <name evidence="4" type="ordered locus">GALLO_0957</name>
</gene>
<dbReference type="GO" id="GO:0006355">
    <property type="term" value="P:regulation of DNA-templated transcription"/>
    <property type="evidence" value="ECO:0007669"/>
    <property type="project" value="InterPro"/>
</dbReference>
<feature type="domain" description="PTS EIIA type-2" evidence="2">
    <location>
        <begin position="502"/>
        <end position="641"/>
    </location>
</feature>
<dbReference type="InterPro" id="IPR050661">
    <property type="entry name" value="BglG_antiterminators"/>
</dbReference>
<dbReference type="Gene3D" id="1.10.1790.10">
    <property type="entry name" value="PRD domain"/>
    <property type="match status" value="1"/>
</dbReference>
<dbReference type="Proteomes" id="UP000001517">
    <property type="component" value="Chromosome"/>
</dbReference>
<reference evidence="4 5" key="1">
    <citation type="journal article" date="2010" name="J. Bacteriol.">
        <title>Genome sequence of Streptococcus gallolyticus: insights into its adaptation to the bovine rumen and its ability to cause endocarditis.</title>
        <authorList>
            <person name="Rusniok C."/>
            <person name="Couve E."/>
            <person name="Da Cunha V."/>
            <person name="El Gana R."/>
            <person name="Zidane N."/>
            <person name="Bouchier C."/>
            <person name="Poyart C."/>
            <person name="Leclercq R."/>
            <person name="Trieu-Cuot P."/>
            <person name="Glaser P."/>
        </authorList>
    </citation>
    <scope>NUCLEOTIDE SEQUENCE [LARGE SCALE GENOMIC DNA]</scope>
    <source>
        <strain evidence="4 5">UCN34</strain>
    </source>
</reference>
<keyword evidence="1" id="KW-0677">Repeat</keyword>
<dbReference type="PROSITE" id="PS51372">
    <property type="entry name" value="PRD_2"/>
    <property type="match status" value="1"/>
</dbReference>
<sequence length="641" mass="75106">MSIFDFQRLDNILNLLIQKNEPIHINELSSFCGVSDRTIRSDIHTINDYITENGATITLIRKKGYVINYIDKEKFDKFWTNQDSGTFLFTSSDSRIKYLIRKFLTTDDYITQDYLQSILFVSQNTLYNDFRILKKYFLAYNLKIINKSNLGYNIEGLEQNKRTAIIDLIFKENISDYITAKSNIERDFCHNINYDKFTKVFNNHFKDVILSDSDYFYRNVFTGIFLAISRIKSNNNIQQFKQHIQLNTTINEIVEKFITDLENQFQIHITIFEKNYFQFLIAENFPNYIDDHTISNNQELAEKITITIYDILSELTNADWLTDCKLKTNLLEHIKLFLSIQTIEGKRSNPILDTIKNNFPYAFELSVACCQEVVKQYNIHFSEDEISYIALHLANAIERNIESNNHELSLAIICGSGKTFSSIIESKIRRLLPNTFSKISKFSYSNFNREQHYHNFDLVISTIPNQTLADNLIYININDLDYSMNKINQFLKTLEKKQNNGNLFSKERFLYFNKKMSKDDILFTLNTILKKQGYVSDNFLNDIYEREKISSTIIGDNIALPHPIGDSVLKSCIFTVINPKGINWDKHQSIKFIFLFAVKSEDTEKIQTIYEQMLDFIGSKDKQDLLLKTPTFETLTNIFSE</sequence>
<proteinExistence type="predicted"/>
<feature type="domain" description="PRD" evidence="3">
    <location>
        <begin position="296"/>
        <end position="403"/>
    </location>
</feature>
<dbReference type="Gene3D" id="1.10.10.10">
    <property type="entry name" value="Winged helix-like DNA-binding domain superfamily/Winged helix DNA-binding domain"/>
    <property type="match status" value="2"/>
</dbReference>
<dbReference type="InterPro" id="IPR013196">
    <property type="entry name" value="HTH_11"/>
</dbReference>
<dbReference type="AlphaFoldDB" id="A0AA36JXI6"/>
<dbReference type="InterPro" id="IPR036390">
    <property type="entry name" value="WH_DNA-bd_sf"/>
</dbReference>
<dbReference type="PANTHER" id="PTHR30185:SF13">
    <property type="entry name" value="LICABCH OPERON REGULATOR-RELATED"/>
    <property type="match status" value="1"/>
</dbReference>
<dbReference type="PANTHER" id="PTHR30185">
    <property type="entry name" value="CRYPTIC BETA-GLUCOSIDE BGL OPERON ANTITERMINATOR"/>
    <property type="match status" value="1"/>
</dbReference>
<dbReference type="Pfam" id="PF00874">
    <property type="entry name" value="PRD"/>
    <property type="match status" value="1"/>
</dbReference>
<dbReference type="SUPFAM" id="SSF55804">
    <property type="entry name" value="Phoshotransferase/anion transport protein"/>
    <property type="match status" value="1"/>
</dbReference>
<dbReference type="Gene3D" id="3.40.930.10">
    <property type="entry name" value="Mannitol-specific EII, Chain A"/>
    <property type="match status" value="1"/>
</dbReference>
<organism evidence="4 5">
    <name type="scientific">Streptococcus gallolyticus (strain UCN34)</name>
    <dbReference type="NCBI Taxonomy" id="637909"/>
    <lineage>
        <taxon>Bacteria</taxon>
        <taxon>Bacillati</taxon>
        <taxon>Bacillota</taxon>
        <taxon>Bacilli</taxon>
        <taxon>Lactobacillales</taxon>
        <taxon>Streptococcaceae</taxon>
        <taxon>Streptococcus</taxon>
    </lineage>
</organism>
<accession>A0AA36JXI6</accession>
<dbReference type="InterPro" id="IPR002178">
    <property type="entry name" value="PTS_EIIA_type-2_dom"/>
</dbReference>
<protein>
    <submittedName>
        <fullName evidence="4">Transcriptional regulator-antiterminator</fullName>
    </submittedName>
</protein>
<evidence type="ECO:0000259" key="2">
    <source>
        <dbReference type="PROSITE" id="PS51094"/>
    </source>
</evidence>
<dbReference type="CDD" id="cd00211">
    <property type="entry name" value="PTS_IIA_fru"/>
    <property type="match status" value="1"/>
</dbReference>
<evidence type="ECO:0000313" key="4">
    <source>
        <dbReference type="EMBL" id="CBI13449.1"/>
    </source>
</evidence>
<dbReference type="SUPFAM" id="SSF63520">
    <property type="entry name" value="PTS-regulatory domain, PRD"/>
    <property type="match status" value="1"/>
</dbReference>
<dbReference type="PROSITE" id="PS51094">
    <property type="entry name" value="PTS_EIIA_TYPE_2"/>
    <property type="match status" value="1"/>
</dbReference>
<dbReference type="Pfam" id="PF00359">
    <property type="entry name" value="PTS_EIIA_2"/>
    <property type="match status" value="1"/>
</dbReference>
<dbReference type="SUPFAM" id="SSF46785">
    <property type="entry name" value="Winged helix' DNA-binding domain"/>
    <property type="match status" value="1"/>
</dbReference>
<evidence type="ECO:0000256" key="1">
    <source>
        <dbReference type="ARBA" id="ARBA00022737"/>
    </source>
</evidence>
<name>A0AA36JXI6_STRG3</name>
<evidence type="ECO:0000259" key="3">
    <source>
        <dbReference type="PROSITE" id="PS51372"/>
    </source>
</evidence>
<dbReference type="KEGG" id="sga:GALLO_0957"/>